<keyword evidence="2" id="KW-0813">Transport</keyword>
<dbReference type="Gene3D" id="3.40.50.300">
    <property type="entry name" value="P-loop containing nucleotide triphosphate hydrolases"/>
    <property type="match status" value="1"/>
</dbReference>
<name>A0ABM9DW17_9HYPH</name>
<dbReference type="RefSeq" id="WP_254018527.1">
    <property type="nucleotide sequence ID" value="NZ_CAKXZT010000121.1"/>
</dbReference>
<organism evidence="9 10">
    <name type="scientific">Mesorhizobium escarrei</name>
    <dbReference type="NCBI Taxonomy" id="666018"/>
    <lineage>
        <taxon>Bacteria</taxon>
        <taxon>Pseudomonadati</taxon>
        <taxon>Pseudomonadota</taxon>
        <taxon>Alphaproteobacteria</taxon>
        <taxon>Hyphomicrobiales</taxon>
        <taxon>Phyllobacteriaceae</taxon>
        <taxon>Mesorhizobium</taxon>
    </lineage>
</organism>
<sequence>MATLTIDKITKAFGNTTVIPELSLTIEDGEFCVLVGPSGCGKSTLLRIIAGLEPISSGRILVDGVDMSGAEPPERGVAMVFQSYALYPHMDVGRNIGFGLKIARTPAAEIVERVGRAADKLRLGSYLKRKPRELSGGQRQRVAIGRAMTRKPKLFLLDEPLSNLDAALRVGMRVEIARLKSELASTMVYVTHDQVEAMTLADRIVVMNGGRIEQVGTPLELYHRPANLFVAGFIGSPAMNFLNGKVVAVHGLVATVALSWGPTLVIPIERHVEPGEIVTLGIRPEHVELAGEGQANAHVVQASMVELLGSDTFIYANEREESLVIRDSRGRIVRAGDRIAISLPARVCHLFNGDGDRISDAPAAYAEPVPLKERIN</sequence>
<accession>A0ABM9DW17</accession>
<dbReference type="InterPro" id="IPR015855">
    <property type="entry name" value="ABC_transpr_MalK-like"/>
</dbReference>
<dbReference type="PROSITE" id="PS00211">
    <property type="entry name" value="ABC_TRANSPORTER_1"/>
    <property type="match status" value="1"/>
</dbReference>
<protein>
    <submittedName>
        <fullName evidence="9">Maltose ABC transporter ATP binding subunit</fullName>
    </submittedName>
</protein>
<dbReference type="PANTHER" id="PTHR43875">
    <property type="entry name" value="MALTODEXTRIN IMPORT ATP-BINDING PROTEIN MSMX"/>
    <property type="match status" value="1"/>
</dbReference>
<dbReference type="Gene3D" id="2.40.50.140">
    <property type="entry name" value="Nucleic acid-binding proteins"/>
    <property type="match status" value="1"/>
</dbReference>
<dbReference type="EMBL" id="CAKXZT010000121">
    <property type="protein sequence ID" value="CAH2400899.1"/>
    <property type="molecule type" value="Genomic_DNA"/>
</dbReference>
<dbReference type="Pfam" id="PF00005">
    <property type="entry name" value="ABC_tran"/>
    <property type="match status" value="1"/>
</dbReference>
<dbReference type="Pfam" id="PF17912">
    <property type="entry name" value="OB_MalK"/>
    <property type="match status" value="1"/>
</dbReference>
<evidence type="ECO:0000256" key="4">
    <source>
        <dbReference type="ARBA" id="ARBA00022519"/>
    </source>
</evidence>
<evidence type="ECO:0000256" key="1">
    <source>
        <dbReference type="ARBA" id="ARBA00005417"/>
    </source>
</evidence>
<keyword evidence="10" id="KW-1185">Reference proteome</keyword>
<evidence type="ECO:0000256" key="6">
    <source>
        <dbReference type="ARBA" id="ARBA00022840"/>
    </source>
</evidence>
<keyword evidence="4" id="KW-0997">Cell inner membrane</keyword>
<dbReference type="InterPro" id="IPR047641">
    <property type="entry name" value="ABC_transpr_MalK/UgpC-like"/>
</dbReference>
<evidence type="ECO:0000256" key="5">
    <source>
        <dbReference type="ARBA" id="ARBA00022741"/>
    </source>
</evidence>
<comment type="similarity">
    <text evidence="1">Belongs to the ABC transporter superfamily.</text>
</comment>
<reference evidence="9 10" key="1">
    <citation type="submission" date="2022-03" db="EMBL/GenBank/DDBJ databases">
        <authorList>
            <person name="Brunel B."/>
        </authorList>
    </citation>
    <scope>NUCLEOTIDE SEQUENCE [LARGE SCALE GENOMIC DNA]</scope>
    <source>
        <strain evidence="9">STM5069sample</strain>
    </source>
</reference>
<dbReference type="SMART" id="SM00382">
    <property type="entry name" value="AAA"/>
    <property type="match status" value="1"/>
</dbReference>
<dbReference type="Proteomes" id="UP001153050">
    <property type="component" value="Unassembled WGS sequence"/>
</dbReference>
<dbReference type="SUPFAM" id="SSF50331">
    <property type="entry name" value="MOP-like"/>
    <property type="match status" value="1"/>
</dbReference>
<keyword evidence="3" id="KW-1003">Cell membrane</keyword>
<keyword evidence="5" id="KW-0547">Nucleotide-binding</keyword>
<evidence type="ECO:0000259" key="8">
    <source>
        <dbReference type="PROSITE" id="PS50893"/>
    </source>
</evidence>
<dbReference type="CDD" id="cd03301">
    <property type="entry name" value="ABC_MalK_N"/>
    <property type="match status" value="1"/>
</dbReference>
<dbReference type="NCBIfam" id="NF008653">
    <property type="entry name" value="PRK11650.1"/>
    <property type="match status" value="1"/>
</dbReference>
<dbReference type="Gene3D" id="2.40.50.100">
    <property type="match status" value="1"/>
</dbReference>
<keyword evidence="6" id="KW-0067">ATP-binding</keyword>
<dbReference type="InterPro" id="IPR017871">
    <property type="entry name" value="ABC_transporter-like_CS"/>
</dbReference>
<keyword evidence="7" id="KW-0472">Membrane</keyword>
<comment type="caution">
    <text evidence="9">The sequence shown here is derived from an EMBL/GenBank/DDBJ whole genome shotgun (WGS) entry which is preliminary data.</text>
</comment>
<dbReference type="InterPro" id="IPR003593">
    <property type="entry name" value="AAA+_ATPase"/>
</dbReference>
<evidence type="ECO:0000256" key="2">
    <source>
        <dbReference type="ARBA" id="ARBA00022448"/>
    </source>
</evidence>
<evidence type="ECO:0000313" key="10">
    <source>
        <dbReference type="Proteomes" id="UP001153050"/>
    </source>
</evidence>
<dbReference type="PANTHER" id="PTHR43875:SF3">
    <property type="entry name" value="MALTOSE_MALTODEXTRIN IMPORT ATP-BINDING PROTEIN MALK"/>
    <property type="match status" value="1"/>
</dbReference>
<dbReference type="InterPro" id="IPR008995">
    <property type="entry name" value="Mo/tungstate-bd_C_term_dom"/>
</dbReference>
<dbReference type="InterPro" id="IPR027417">
    <property type="entry name" value="P-loop_NTPase"/>
</dbReference>
<dbReference type="InterPro" id="IPR040582">
    <property type="entry name" value="OB_MalK-like"/>
</dbReference>
<proteinExistence type="inferred from homology"/>
<dbReference type="InterPro" id="IPR003439">
    <property type="entry name" value="ABC_transporter-like_ATP-bd"/>
</dbReference>
<dbReference type="SUPFAM" id="SSF52540">
    <property type="entry name" value="P-loop containing nucleoside triphosphate hydrolases"/>
    <property type="match status" value="1"/>
</dbReference>
<feature type="domain" description="ABC transporter" evidence="8">
    <location>
        <begin position="4"/>
        <end position="234"/>
    </location>
</feature>
<evidence type="ECO:0000313" key="9">
    <source>
        <dbReference type="EMBL" id="CAH2400899.1"/>
    </source>
</evidence>
<evidence type="ECO:0000256" key="7">
    <source>
        <dbReference type="ARBA" id="ARBA00023136"/>
    </source>
</evidence>
<evidence type="ECO:0000256" key="3">
    <source>
        <dbReference type="ARBA" id="ARBA00022475"/>
    </source>
</evidence>
<dbReference type="InterPro" id="IPR012340">
    <property type="entry name" value="NA-bd_OB-fold"/>
</dbReference>
<dbReference type="PROSITE" id="PS50893">
    <property type="entry name" value="ABC_TRANSPORTER_2"/>
    <property type="match status" value="1"/>
</dbReference>
<gene>
    <name evidence="9" type="primary">malK</name>
    <name evidence="9" type="ORF">MES5069_270137</name>
</gene>